<dbReference type="PROSITE" id="PS51257">
    <property type="entry name" value="PROKAR_LIPOPROTEIN"/>
    <property type="match status" value="1"/>
</dbReference>
<dbReference type="Pfam" id="PF00497">
    <property type="entry name" value="SBP_bac_3"/>
    <property type="match status" value="1"/>
</dbReference>
<dbReference type="PANTHER" id="PTHR35936:SF17">
    <property type="entry name" value="ARGININE-BINDING EXTRACELLULAR PROTEIN ARTP"/>
    <property type="match status" value="1"/>
</dbReference>
<dbReference type="PANTHER" id="PTHR35936">
    <property type="entry name" value="MEMBRANE-BOUND LYTIC MUREIN TRANSGLYCOSYLASE F"/>
    <property type="match status" value="1"/>
</dbReference>
<dbReference type="KEGG" id="mvd:AWU67_13040"/>
<protein>
    <submittedName>
        <fullName evidence="3">ABC transporter substrate-binding protein</fullName>
    </submittedName>
</protein>
<reference evidence="3 4" key="1">
    <citation type="journal article" date="2016" name="J. Biotechnol.">
        <title>First complete genome sequence of a species in the genus Microterricola, an extremophilic cold active enzyme producing bacterial strain ERGS5:02 isolated from Sikkim Himalaya.</title>
        <authorList>
            <person name="Himanshu"/>
            <person name="Swarnkar M.K."/>
            <person name="Singh D."/>
            <person name="Kumar R."/>
        </authorList>
    </citation>
    <scope>NUCLEOTIDE SEQUENCE [LARGE SCALE GENOMIC DNA]</scope>
    <source>
        <strain evidence="3 4">ERGS5:02</strain>
    </source>
</reference>
<dbReference type="SUPFAM" id="SSF53850">
    <property type="entry name" value="Periplasmic binding protein-like II"/>
    <property type="match status" value="1"/>
</dbReference>
<evidence type="ECO:0000256" key="1">
    <source>
        <dbReference type="ARBA" id="ARBA00022729"/>
    </source>
</evidence>
<dbReference type="SMART" id="SM00062">
    <property type="entry name" value="PBPb"/>
    <property type="match status" value="1"/>
</dbReference>
<dbReference type="OrthoDB" id="4633994at2"/>
<dbReference type="CDD" id="cd01004">
    <property type="entry name" value="PBP2_MidA_like"/>
    <property type="match status" value="1"/>
</dbReference>
<accession>A0A0X8E5X8</accession>
<dbReference type="EMBL" id="CP014145">
    <property type="protein sequence ID" value="AMB59636.1"/>
    <property type="molecule type" value="Genomic_DNA"/>
</dbReference>
<organism evidence="3 4">
    <name type="scientific">Microterricola viridarii</name>
    <dbReference type="NCBI Taxonomy" id="412690"/>
    <lineage>
        <taxon>Bacteria</taxon>
        <taxon>Bacillati</taxon>
        <taxon>Actinomycetota</taxon>
        <taxon>Actinomycetes</taxon>
        <taxon>Micrococcales</taxon>
        <taxon>Microbacteriaceae</taxon>
        <taxon>Microterricola</taxon>
    </lineage>
</organism>
<dbReference type="AlphaFoldDB" id="A0A0X8E5X8"/>
<feature type="domain" description="Solute-binding protein family 3/N-terminal" evidence="2">
    <location>
        <begin position="57"/>
        <end position="282"/>
    </location>
</feature>
<gene>
    <name evidence="3" type="ORF">AWU67_13040</name>
</gene>
<sequence length="301" mass="30703">MRARFVLPTVSAAVLLLTGCVDNSLPEITGADARVAAATVNEAAAALLPQDVADSGVLAIGTAPNYAPNEFKNSDGEAVGWDLELARALATALGLEPTVYDASFDNIVPSIRGGKFDIGASSFTDTVEREKQLDFVHYYDAGVQWAAPAESAVDPADACGLKVAVQATTYQDTTEIPEKSAACVAAGKPAIQKMLFDSQGNAINAVVLGQADAFSADSPVALYAISKLNGKLKPVGETFDVAPYGFAVAKGSGMAEAVQLALQGLVDDGSYGAILDAWGVGSGGLEQITINAAGASDASKG</sequence>
<evidence type="ECO:0000313" key="3">
    <source>
        <dbReference type="EMBL" id="AMB59636.1"/>
    </source>
</evidence>
<dbReference type="Proteomes" id="UP000058305">
    <property type="component" value="Chromosome"/>
</dbReference>
<dbReference type="Gene3D" id="3.40.190.10">
    <property type="entry name" value="Periplasmic binding protein-like II"/>
    <property type="match status" value="2"/>
</dbReference>
<proteinExistence type="predicted"/>
<evidence type="ECO:0000313" key="4">
    <source>
        <dbReference type="Proteomes" id="UP000058305"/>
    </source>
</evidence>
<name>A0A0X8E5X8_9MICO</name>
<keyword evidence="4" id="KW-1185">Reference proteome</keyword>
<dbReference type="RefSeq" id="WP_067229836.1">
    <property type="nucleotide sequence ID" value="NZ_CP014145.1"/>
</dbReference>
<dbReference type="InterPro" id="IPR001638">
    <property type="entry name" value="Solute-binding_3/MltF_N"/>
</dbReference>
<reference evidence="4" key="2">
    <citation type="submission" date="2016-01" db="EMBL/GenBank/DDBJ databases">
        <title>First complete genome sequence of a species in the genus Microterricola, an extremophilic cold active enzyme producing strain ERGS5:02 isolated from Sikkim Himalaya.</title>
        <authorList>
            <person name="Kumar R."/>
            <person name="Singh D."/>
            <person name="Swarnkar M.K."/>
        </authorList>
    </citation>
    <scope>NUCLEOTIDE SEQUENCE [LARGE SCALE GENOMIC DNA]</scope>
    <source>
        <strain evidence="4">ERGS5:02</strain>
    </source>
</reference>
<keyword evidence="1" id="KW-0732">Signal</keyword>
<evidence type="ECO:0000259" key="2">
    <source>
        <dbReference type="SMART" id="SM00062"/>
    </source>
</evidence>